<evidence type="ECO:0000256" key="4">
    <source>
        <dbReference type="ARBA" id="ARBA00022723"/>
    </source>
</evidence>
<keyword evidence="4" id="KW-0479">Metal-binding</keyword>
<reference evidence="9" key="1">
    <citation type="submission" date="2023-04" db="EMBL/GenBank/DDBJ databases">
        <title>Aspergillus oryzae NBRC 4228.</title>
        <authorList>
            <person name="Ichikawa N."/>
            <person name="Sato H."/>
            <person name="Tonouchi N."/>
        </authorList>
    </citation>
    <scope>NUCLEOTIDE SEQUENCE</scope>
    <source>
        <strain evidence="9">NBRC 4228</strain>
    </source>
</reference>
<accession>A0AAN4YQR9</accession>
<feature type="domain" description="Alcohol dehydrogenase-like C-terminal" evidence="8">
    <location>
        <begin position="22"/>
        <end position="136"/>
    </location>
</feature>
<comment type="pathway">
    <text evidence="2">Carbohydrate degradation.</text>
</comment>
<evidence type="ECO:0000256" key="6">
    <source>
        <dbReference type="ARBA" id="ARBA00023002"/>
    </source>
</evidence>
<comment type="caution">
    <text evidence="9">The sequence shown here is derived from an EMBL/GenBank/DDBJ whole genome shotgun (WGS) entry which is preliminary data.</text>
</comment>
<organism evidence="9 10">
    <name type="scientific">Aspergillus oryzae</name>
    <name type="common">Yellow koji mold</name>
    <dbReference type="NCBI Taxonomy" id="5062"/>
    <lineage>
        <taxon>Eukaryota</taxon>
        <taxon>Fungi</taxon>
        <taxon>Dikarya</taxon>
        <taxon>Ascomycota</taxon>
        <taxon>Pezizomycotina</taxon>
        <taxon>Eurotiomycetes</taxon>
        <taxon>Eurotiomycetidae</taxon>
        <taxon>Eurotiales</taxon>
        <taxon>Aspergillaceae</taxon>
        <taxon>Aspergillus</taxon>
        <taxon>Aspergillus subgen. Circumdati</taxon>
    </lineage>
</organism>
<evidence type="ECO:0000256" key="3">
    <source>
        <dbReference type="ARBA" id="ARBA00008072"/>
    </source>
</evidence>
<evidence type="ECO:0000259" key="8">
    <source>
        <dbReference type="Pfam" id="PF00107"/>
    </source>
</evidence>
<evidence type="ECO:0000256" key="1">
    <source>
        <dbReference type="ARBA" id="ARBA00001947"/>
    </source>
</evidence>
<dbReference type="InterPro" id="IPR013149">
    <property type="entry name" value="ADH-like_C"/>
</dbReference>
<dbReference type="SUPFAM" id="SSF51735">
    <property type="entry name" value="NAD(P)-binding Rossmann-fold domains"/>
    <property type="match status" value="1"/>
</dbReference>
<keyword evidence="7" id="KW-0520">NAD</keyword>
<dbReference type="AlphaFoldDB" id="A0AAN4YQR9"/>
<dbReference type="Gene3D" id="3.40.50.720">
    <property type="entry name" value="NAD(P)-binding Rossmann-like Domain"/>
    <property type="match status" value="1"/>
</dbReference>
<gene>
    <name evidence="9" type="ORF">Aory04_000725600</name>
</gene>
<evidence type="ECO:0000256" key="5">
    <source>
        <dbReference type="ARBA" id="ARBA00022833"/>
    </source>
</evidence>
<dbReference type="Pfam" id="PF00107">
    <property type="entry name" value="ADH_zinc_N"/>
    <property type="match status" value="1"/>
</dbReference>
<evidence type="ECO:0000313" key="9">
    <source>
        <dbReference type="EMBL" id="GMG31349.1"/>
    </source>
</evidence>
<dbReference type="PANTHER" id="PTHR43161">
    <property type="entry name" value="SORBITOL DEHYDROGENASE"/>
    <property type="match status" value="1"/>
</dbReference>
<keyword evidence="5" id="KW-0862">Zinc</keyword>
<dbReference type="PANTHER" id="PTHR43161:SF4">
    <property type="entry name" value="D-XYLULOSE REDUCTASE"/>
    <property type="match status" value="1"/>
</dbReference>
<sequence>MRGMSVAGLQLGRGAVVCGAGPIGLIALAAARASGAHPIVITDLDASRLAFAKEFVPSCITYQVNRDLDAQGNAKAIRALFGSEEYFAPETVLECTGVESSVCTAAFTARRGGTVVVIGVGKAVMNNLPFMHISLAEVCYWYVHILFGSY</sequence>
<proteinExistence type="inferred from homology"/>
<protein>
    <submittedName>
        <fullName evidence="9">Unnamed protein product</fullName>
    </submittedName>
</protein>
<dbReference type="Proteomes" id="UP001165205">
    <property type="component" value="Unassembled WGS sequence"/>
</dbReference>
<evidence type="ECO:0000313" key="10">
    <source>
        <dbReference type="Proteomes" id="UP001165205"/>
    </source>
</evidence>
<keyword evidence="6" id="KW-0560">Oxidoreductase</keyword>
<dbReference type="GO" id="GO:0003939">
    <property type="term" value="F:L-iditol 2-dehydrogenase (NAD+) activity"/>
    <property type="evidence" value="ECO:0007669"/>
    <property type="project" value="TreeGrafter"/>
</dbReference>
<evidence type="ECO:0000256" key="7">
    <source>
        <dbReference type="ARBA" id="ARBA00023027"/>
    </source>
</evidence>
<comment type="cofactor">
    <cofactor evidence="1">
        <name>Zn(2+)</name>
        <dbReference type="ChEBI" id="CHEBI:29105"/>
    </cofactor>
</comment>
<dbReference type="GO" id="GO:0006062">
    <property type="term" value="P:sorbitol catabolic process"/>
    <property type="evidence" value="ECO:0007669"/>
    <property type="project" value="TreeGrafter"/>
</dbReference>
<dbReference type="EMBL" id="BSYA01000083">
    <property type="protein sequence ID" value="GMG31349.1"/>
    <property type="molecule type" value="Genomic_DNA"/>
</dbReference>
<dbReference type="FunFam" id="3.40.50.720:FF:000068">
    <property type="entry name" value="Sorbitol dehydrogenase"/>
    <property type="match status" value="1"/>
</dbReference>
<comment type="similarity">
    <text evidence="3">Belongs to the zinc-containing alcohol dehydrogenase family.</text>
</comment>
<dbReference type="GO" id="GO:0046872">
    <property type="term" value="F:metal ion binding"/>
    <property type="evidence" value="ECO:0007669"/>
    <property type="project" value="UniProtKB-KW"/>
</dbReference>
<name>A0AAN4YQR9_ASPOZ</name>
<dbReference type="InterPro" id="IPR036291">
    <property type="entry name" value="NAD(P)-bd_dom_sf"/>
</dbReference>
<evidence type="ECO:0000256" key="2">
    <source>
        <dbReference type="ARBA" id="ARBA00004921"/>
    </source>
</evidence>